<comment type="caution">
    <text evidence="4">The sequence shown here is derived from an EMBL/GenBank/DDBJ whole genome shotgun (WGS) entry which is preliminary data.</text>
</comment>
<reference evidence="4 5" key="1">
    <citation type="submission" date="2020-08" db="EMBL/GenBank/DDBJ databases">
        <title>Genomic Encyclopedia of Type Strains, Phase IV (KMG-IV): sequencing the most valuable type-strain genomes for metagenomic binning, comparative biology and taxonomic classification.</title>
        <authorList>
            <person name="Goeker M."/>
        </authorList>
    </citation>
    <scope>NUCLEOTIDE SEQUENCE [LARGE SCALE GENOMIC DNA]</scope>
    <source>
        <strain evidence="4 5">DSM 25799</strain>
    </source>
</reference>
<dbReference type="InterPro" id="IPR055382">
    <property type="entry name" value="DUF7601"/>
</dbReference>
<feature type="region of interest" description="Disordered" evidence="1">
    <location>
        <begin position="831"/>
        <end position="870"/>
    </location>
</feature>
<name>A0A7W8CYE9_9FIRM</name>
<feature type="compositionally biased region" description="Basic and acidic residues" evidence="1">
    <location>
        <begin position="846"/>
        <end position="855"/>
    </location>
</feature>
<dbReference type="EMBL" id="JACHHK010000002">
    <property type="protein sequence ID" value="MBB5182567.1"/>
    <property type="molecule type" value="Genomic_DNA"/>
</dbReference>
<evidence type="ECO:0000259" key="3">
    <source>
        <dbReference type="Pfam" id="PF24547"/>
    </source>
</evidence>
<dbReference type="RefSeq" id="WP_183327367.1">
    <property type="nucleotide sequence ID" value="NZ_JACHHK010000002.1"/>
</dbReference>
<evidence type="ECO:0000313" key="5">
    <source>
        <dbReference type="Proteomes" id="UP000539953"/>
    </source>
</evidence>
<evidence type="ECO:0000313" key="4">
    <source>
        <dbReference type="EMBL" id="MBB5182567.1"/>
    </source>
</evidence>
<proteinExistence type="predicted"/>
<sequence>MLVKHNSVLKWIALFFCLTACFFCFRMTAFAEEIQPVDDPAVVLNQETDNTAQQSVQTEAVAETEQNVPAAENTTIESSDAETSETAAANDSTEESGTVETTDTETVEKGDHVYDTENSFGFNHLGYENKDAVSQQTLLDFLLYYSIYKNGDMGVIAKSKNILAYTPAEGTNPNDYNIFLTPYSVMRLYLQDEILKWGQQHGKDWTKNTLIKNFTFDLKTATYFYNENGEPVNFLLYNSESILFNYWINNIEKPKDIKSDITADHVIFTVRNNYWPFNDESDERICPFSNLPRLDMIQGAGLMHFDPNYRGILNVEYKQEVLCIFEVDGQKYEILIHNPEDVAKFVVDDGITKNNKSESSDADMNAEIKTTDHNGNTTVHSSSENKTITGVVRGDQITYMINIDLSTETEMLLKLYQGIALQNHFSFDYSDAAKQFVDDHGLSLSRFCPSWIEDSDYKPFYPIIEFTFTLPKDKDGNGNYDLIVDEEALKNVQLIQKDGTPLWRLDPSMTKYDPKSRELKFYAYLSPDQIAQSFAEKINTRDMVPQFDHEKALALLNSMIGDHLTAVISGVRVSDLAEIGKPFTVKAKVSGSLDYKNSYVMEISDHGVPGAKPNPGGDFEDADAGWDEDVSYQSARRAVRMLRAVAAASAEGTYTEDDLYSPLNVSDYDLHQLLFGHFAWTHLQDPSTKDVIQTEDNSEEFWYTVIIPSLDITKEVEGINTDQEFNFELKLDDAAMAGPFNGTTYNAELHENGTVQNIAVSFNNGTATFKLKNGQTIRIIVPFDTHFTLQETDHNGYFVTIDKNGNRILSDTLKGVIESYTSLEEIEENKNAYTFTNEYEEPEQPEELKEESKEEQQEENVEETRSTGVQTGVMTQTGMWMVLALASIVILHKQRA</sequence>
<dbReference type="Pfam" id="PF24547">
    <property type="entry name" value="DUF7601"/>
    <property type="match status" value="1"/>
</dbReference>
<feature type="compositionally biased region" description="Low complexity" evidence="1">
    <location>
        <begin position="84"/>
        <end position="101"/>
    </location>
</feature>
<protein>
    <recommendedName>
        <fullName evidence="3">DUF7601 domain-containing protein</fullName>
    </recommendedName>
</protein>
<evidence type="ECO:0000256" key="1">
    <source>
        <dbReference type="SAM" id="MobiDB-lite"/>
    </source>
</evidence>
<organism evidence="4 5">
    <name type="scientific">Catenisphaera adipataccumulans</name>
    <dbReference type="NCBI Taxonomy" id="700500"/>
    <lineage>
        <taxon>Bacteria</taxon>
        <taxon>Bacillati</taxon>
        <taxon>Bacillota</taxon>
        <taxon>Erysipelotrichia</taxon>
        <taxon>Erysipelotrichales</taxon>
        <taxon>Erysipelotrichaceae</taxon>
        <taxon>Catenisphaera</taxon>
    </lineage>
</organism>
<keyword evidence="2" id="KW-0732">Signal</keyword>
<gene>
    <name evidence="4" type="ORF">HNQ47_000586</name>
</gene>
<evidence type="ECO:0000256" key="2">
    <source>
        <dbReference type="SAM" id="SignalP"/>
    </source>
</evidence>
<dbReference type="Proteomes" id="UP000539953">
    <property type="component" value="Unassembled WGS sequence"/>
</dbReference>
<feature type="domain" description="DUF7601" evidence="3">
    <location>
        <begin position="709"/>
        <end position="816"/>
    </location>
</feature>
<dbReference type="Gene3D" id="2.60.40.1140">
    <property type="entry name" value="Collagen-binding surface protein Cna, B-type domain"/>
    <property type="match status" value="1"/>
</dbReference>
<accession>A0A7W8CYE9</accession>
<dbReference type="AlphaFoldDB" id="A0A7W8CYE9"/>
<keyword evidence="5" id="KW-1185">Reference proteome</keyword>
<feature type="region of interest" description="Disordered" evidence="1">
    <location>
        <begin position="53"/>
        <end position="110"/>
    </location>
</feature>
<feature type="chain" id="PRO_5031045439" description="DUF7601 domain-containing protein" evidence="2">
    <location>
        <begin position="32"/>
        <end position="896"/>
    </location>
</feature>
<feature type="signal peptide" evidence="2">
    <location>
        <begin position="1"/>
        <end position="31"/>
    </location>
</feature>